<sequence length="332" mass="36728">MKIDLLGEPLDRFPMVRGSNPTDFESALKSVFGDASVEVSDRDGFRARLNFVRLSDIEMAYSWATVPSRLRLPPDDFVGLQLALSGSAITMVGNRRVVTNARQSCICPPGQGRDYQFDAEFEQLFLGVRLSALERTLAGLLGGKPNAPLAFEPVADNDYPHSENLRQLTLFFGGTLNATKVSLPSQYLAELEQATAVAFLHACKHNFSSYLGVAEKDAASRHVKLVEEYIAANWNESLTIEKLVELTGMSARTVFKAFQRTRGYSPMAFAKRVRMERVRQLLLEAGGDASVGAIAVQCGFPHLGHFAKDYRKTFGENPSDTLARGRRFRGVR</sequence>
<dbReference type="PhylomeDB" id="Q6N1X2"/>
<dbReference type="DNASU" id="2689542"/>
<organism evidence="5">
    <name type="scientific">Rhodopseudomonas palustris (strain ATCC BAA-98 / CGA009)</name>
    <dbReference type="NCBI Taxonomy" id="258594"/>
    <lineage>
        <taxon>Bacteria</taxon>
        <taxon>Pseudomonadati</taxon>
        <taxon>Pseudomonadota</taxon>
        <taxon>Alphaproteobacteria</taxon>
        <taxon>Hyphomicrobiales</taxon>
        <taxon>Nitrobacteraceae</taxon>
        <taxon>Rhodopseudomonas</taxon>
    </lineage>
</organism>
<dbReference type="Pfam" id="PF14525">
    <property type="entry name" value="AraC_binding_2"/>
    <property type="match status" value="1"/>
</dbReference>
<feature type="domain" description="HTH araC/xylS-type" evidence="4">
    <location>
        <begin position="224"/>
        <end position="324"/>
    </location>
</feature>
<dbReference type="PROSITE" id="PS00041">
    <property type="entry name" value="HTH_ARAC_FAMILY_1"/>
    <property type="match status" value="1"/>
</dbReference>
<dbReference type="RefSeq" id="WP_011159815.1">
    <property type="nucleotide sequence ID" value="NZ_CP116810.1"/>
</dbReference>
<evidence type="ECO:0000313" key="7">
    <source>
        <dbReference type="Proteomes" id="UP000001426"/>
    </source>
</evidence>
<keyword evidence="3" id="KW-0804">Transcription</keyword>
<dbReference type="HOGENOM" id="CLU_047930_0_0_5"/>
<keyword evidence="1" id="KW-0805">Transcription regulation</keyword>
<gene>
    <name evidence="5" type="ordered locus">RPA4280</name>
    <name evidence="6" type="ORF">TX73_022180</name>
</gene>
<keyword evidence="2" id="KW-0238">DNA-binding</keyword>
<dbReference type="Proteomes" id="UP000001426">
    <property type="component" value="Chromosome"/>
</dbReference>
<protein>
    <submittedName>
        <fullName evidence="6">AraC family transcriptional regulator</fullName>
    </submittedName>
    <submittedName>
        <fullName evidence="5">Probable transcriptional regulator, AraC family</fullName>
    </submittedName>
</protein>
<dbReference type="InterPro" id="IPR009057">
    <property type="entry name" value="Homeodomain-like_sf"/>
</dbReference>
<dbReference type="AlphaFoldDB" id="Q6N1X2"/>
<evidence type="ECO:0000256" key="1">
    <source>
        <dbReference type="ARBA" id="ARBA00023015"/>
    </source>
</evidence>
<dbReference type="KEGG" id="rpa:TX73_022180"/>
<reference evidence="6" key="1">
    <citation type="submission" date="2003-07" db="EMBL/GenBank/DDBJ databases">
        <authorList>
            <consortium name="Rhodopseudomonas genome consortium"/>
            <person name="Larimer F."/>
            <person name="Harwood C."/>
        </authorList>
    </citation>
    <scope>NUCLEOTIDE SEQUENCE</scope>
    <source>
        <strain evidence="6">CGA009</strain>
    </source>
</reference>
<evidence type="ECO:0000313" key="6">
    <source>
        <dbReference type="EMBL" id="WCL94471.1"/>
    </source>
</evidence>
<dbReference type="InterPro" id="IPR018060">
    <property type="entry name" value="HTH_AraC"/>
</dbReference>
<evidence type="ECO:0000256" key="3">
    <source>
        <dbReference type="ARBA" id="ARBA00023163"/>
    </source>
</evidence>
<dbReference type="PROSITE" id="PS01124">
    <property type="entry name" value="HTH_ARAC_FAMILY_2"/>
    <property type="match status" value="1"/>
</dbReference>
<dbReference type="PANTHER" id="PTHR46796">
    <property type="entry name" value="HTH-TYPE TRANSCRIPTIONAL ACTIVATOR RHAS-RELATED"/>
    <property type="match status" value="1"/>
</dbReference>
<dbReference type="InterPro" id="IPR050204">
    <property type="entry name" value="AraC_XylS_family_regulators"/>
</dbReference>
<dbReference type="Gene3D" id="1.10.10.60">
    <property type="entry name" value="Homeodomain-like"/>
    <property type="match status" value="1"/>
</dbReference>
<evidence type="ECO:0000313" key="5">
    <source>
        <dbReference type="EMBL" id="CAE29721.1"/>
    </source>
</evidence>
<evidence type="ECO:0000259" key="4">
    <source>
        <dbReference type="PROSITE" id="PS01124"/>
    </source>
</evidence>
<accession>Q6N1X2</accession>
<dbReference type="SMART" id="SM00342">
    <property type="entry name" value="HTH_ARAC"/>
    <property type="match status" value="1"/>
</dbReference>
<dbReference type="GeneID" id="66895409"/>
<dbReference type="eggNOG" id="COG2207">
    <property type="taxonomic scope" value="Bacteria"/>
</dbReference>
<keyword evidence="7" id="KW-1185">Reference proteome</keyword>
<proteinExistence type="predicted"/>
<dbReference type="SUPFAM" id="SSF46689">
    <property type="entry name" value="Homeodomain-like"/>
    <property type="match status" value="2"/>
</dbReference>
<name>Q6N1X2_RHOPA</name>
<dbReference type="InterPro" id="IPR018062">
    <property type="entry name" value="HTH_AraC-typ_CS"/>
</dbReference>
<evidence type="ECO:0000256" key="2">
    <source>
        <dbReference type="ARBA" id="ARBA00023125"/>
    </source>
</evidence>
<dbReference type="EMBL" id="CP116810">
    <property type="protein sequence ID" value="WCL94471.1"/>
    <property type="molecule type" value="Genomic_DNA"/>
</dbReference>
<dbReference type="GO" id="GO:0043565">
    <property type="term" value="F:sequence-specific DNA binding"/>
    <property type="evidence" value="ECO:0007669"/>
    <property type="project" value="InterPro"/>
</dbReference>
<dbReference type="Pfam" id="PF12833">
    <property type="entry name" value="HTH_18"/>
    <property type="match status" value="1"/>
</dbReference>
<dbReference type="EMBL" id="BX572606">
    <property type="protein sequence ID" value="CAE29721.1"/>
    <property type="molecule type" value="Genomic_DNA"/>
</dbReference>
<dbReference type="InterPro" id="IPR035418">
    <property type="entry name" value="AraC-bd_2"/>
</dbReference>
<reference evidence="6" key="3">
    <citation type="submission" date="2022-12" db="EMBL/GenBank/DDBJ databases">
        <title>Complete genome sequence of Rhodopseudomonas palustris CGA0092 and corrections to the R. palustris CGA009 genome sequence.</title>
        <authorList>
            <person name="Mazny B.R."/>
            <person name="Sheff O.F."/>
            <person name="LaSarre B."/>
            <person name="McKinlay A."/>
            <person name="McKinlay J.B."/>
        </authorList>
    </citation>
    <scope>NUCLEOTIDE SEQUENCE</scope>
    <source>
        <strain evidence="6">CGA009</strain>
    </source>
</reference>
<reference evidence="5 7" key="2">
    <citation type="journal article" date="2004" name="Nat. Biotechnol.">
        <title>Complete genome sequence of the metabolically versatile photosynthetic bacterium Rhodopseudomonas palustris.</title>
        <authorList>
            <person name="Larimer F.W."/>
            <person name="Chain P."/>
            <person name="Hauser L."/>
            <person name="Lamerdin J."/>
            <person name="Malfatti S."/>
            <person name="Do L."/>
            <person name="Land M.L."/>
            <person name="Pelletier D.A."/>
            <person name="Beatty J.T."/>
            <person name="Lang A.S."/>
            <person name="Tabita F.R."/>
            <person name="Gibson J.L."/>
            <person name="Hanson T.E."/>
            <person name="Bobst C."/>
            <person name="Torres J.L."/>
            <person name="Peres C."/>
            <person name="Harrison F.H."/>
            <person name="Gibson J."/>
            <person name="Harwood C.S."/>
        </authorList>
    </citation>
    <scope>NUCLEOTIDE SEQUENCE [LARGE SCALE GENOMIC DNA]</scope>
    <source>
        <strain evidence="7">ATCC BAA-98 / CGA009</strain>
        <strain evidence="5">CGA009</strain>
    </source>
</reference>
<dbReference type="STRING" id="258594.RPA4280"/>
<dbReference type="GO" id="GO:0003700">
    <property type="term" value="F:DNA-binding transcription factor activity"/>
    <property type="evidence" value="ECO:0007669"/>
    <property type="project" value="InterPro"/>
</dbReference>